<evidence type="ECO:0000256" key="6">
    <source>
        <dbReference type="RuleBase" id="RU004379"/>
    </source>
</evidence>
<name>A0A0A2EUE5_9PORP</name>
<dbReference type="RefSeq" id="WP_026292076.1">
    <property type="nucleotide sequence ID" value="NZ_CALUCC010000080.1"/>
</dbReference>
<reference evidence="7 8" key="1">
    <citation type="submission" date="2014-08" db="EMBL/GenBank/DDBJ databases">
        <title>Porphyromonas gulae strain:COT-052_OH3439 Genome sequencing.</title>
        <authorList>
            <person name="Wallis C."/>
            <person name="Deusch O."/>
            <person name="O'Flynn C."/>
            <person name="Davis I."/>
            <person name="Jospin G."/>
            <person name="Darling A.E."/>
            <person name="Coil D.A."/>
            <person name="Alexiev A."/>
            <person name="Horsfall A."/>
            <person name="Kirkwood N."/>
            <person name="Harris S."/>
            <person name="Eisen J.A."/>
        </authorList>
    </citation>
    <scope>NUCLEOTIDE SEQUENCE [LARGE SCALE GENOMIC DNA]</scope>
    <source>
        <strain evidence="8">COT-052 OH3439</strain>
    </source>
</reference>
<dbReference type="PATRIC" id="fig|111105.18.peg.1655"/>
<dbReference type="CDD" id="cd10432">
    <property type="entry name" value="BI-1-like_bacterial"/>
    <property type="match status" value="1"/>
</dbReference>
<evidence type="ECO:0000256" key="4">
    <source>
        <dbReference type="ARBA" id="ARBA00022989"/>
    </source>
</evidence>
<accession>A0A0A2EUE5</accession>
<evidence type="ECO:0000256" key="3">
    <source>
        <dbReference type="ARBA" id="ARBA00022692"/>
    </source>
</evidence>
<comment type="caution">
    <text evidence="7">The sequence shown here is derived from an EMBL/GenBank/DDBJ whole genome shotgun (WGS) entry which is preliminary data.</text>
</comment>
<evidence type="ECO:0000256" key="1">
    <source>
        <dbReference type="ARBA" id="ARBA00004141"/>
    </source>
</evidence>
<dbReference type="GO" id="GO:0016020">
    <property type="term" value="C:membrane"/>
    <property type="evidence" value="ECO:0007669"/>
    <property type="project" value="UniProtKB-SubCell"/>
</dbReference>
<dbReference type="InterPro" id="IPR006214">
    <property type="entry name" value="Bax_inhibitor_1-related"/>
</dbReference>
<evidence type="ECO:0000313" key="7">
    <source>
        <dbReference type="EMBL" id="KGN85906.1"/>
    </source>
</evidence>
<dbReference type="PANTHER" id="PTHR23291:SF50">
    <property type="entry name" value="PROTEIN LIFEGUARD 4"/>
    <property type="match status" value="1"/>
</dbReference>
<comment type="similarity">
    <text evidence="2 6">Belongs to the BI1 family.</text>
</comment>
<feature type="transmembrane region" description="Helical" evidence="6">
    <location>
        <begin position="144"/>
        <end position="162"/>
    </location>
</feature>
<dbReference type="Pfam" id="PF01027">
    <property type="entry name" value="Bax1-I"/>
    <property type="match status" value="1"/>
</dbReference>
<evidence type="ECO:0000256" key="5">
    <source>
        <dbReference type="ARBA" id="ARBA00023136"/>
    </source>
</evidence>
<keyword evidence="3 6" id="KW-0812">Transmembrane</keyword>
<feature type="transmembrane region" description="Helical" evidence="6">
    <location>
        <begin position="209"/>
        <end position="229"/>
    </location>
</feature>
<evidence type="ECO:0000313" key="8">
    <source>
        <dbReference type="Proteomes" id="UP000030146"/>
    </source>
</evidence>
<protein>
    <submittedName>
        <fullName evidence="7">Membrane protein</fullName>
    </submittedName>
</protein>
<evidence type="ECO:0000256" key="2">
    <source>
        <dbReference type="ARBA" id="ARBA00010350"/>
    </source>
</evidence>
<dbReference type="PANTHER" id="PTHR23291">
    <property type="entry name" value="BAX INHIBITOR-RELATED"/>
    <property type="match status" value="1"/>
</dbReference>
<dbReference type="AlphaFoldDB" id="A0A0A2EUE5"/>
<feature type="transmembrane region" description="Helical" evidence="6">
    <location>
        <begin position="58"/>
        <end position="76"/>
    </location>
</feature>
<feature type="transmembrane region" description="Helical" evidence="6">
    <location>
        <begin position="168"/>
        <end position="188"/>
    </location>
</feature>
<gene>
    <name evidence="7" type="ORF">HR15_08720</name>
</gene>
<comment type="subcellular location">
    <subcellularLocation>
        <location evidence="1">Membrane</location>
        <topology evidence="1">Multi-pass membrane protein</topology>
    </subcellularLocation>
</comment>
<keyword evidence="8" id="KW-1185">Reference proteome</keyword>
<keyword evidence="5 6" id="KW-0472">Membrane</keyword>
<feature type="transmembrane region" description="Helical" evidence="6">
    <location>
        <begin position="113"/>
        <end position="132"/>
    </location>
</feature>
<keyword evidence="4 6" id="KW-1133">Transmembrane helix</keyword>
<dbReference type="EMBL" id="JRAK01000119">
    <property type="protein sequence ID" value="KGN85906.1"/>
    <property type="molecule type" value="Genomic_DNA"/>
</dbReference>
<sequence length="236" mass="26331">MNFNELRNSSTVYVDSTLQTTTMRHVFTWMFGALGITALTAMLVAKSSLIYTMIMNPGLLWGLIIAELALVFILSARIGKMSFFTASLLFTIYSILNGVTLSSIFIVYTMTSIAATFFITAGMFGAMALWGYFTKKDLSKWGSIFFMLLIGLILATVVNLFLRSNAMGFIISILGVIIFTGLTAFDVNKIKQMLAQMQGFEEGDVARKVALMGALTLYLDFINLFLYLLRFFGRRD</sequence>
<feature type="transmembrane region" description="Helical" evidence="6">
    <location>
        <begin position="26"/>
        <end position="46"/>
    </location>
</feature>
<feature type="transmembrane region" description="Helical" evidence="6">
    <location>
        <begin position="83"/>
        <end position="107"/>
    </location>
</feature>
<dbReference type="Proteomes" id="UP000030146">
    <property type="component" value="Unassembled WGS sequence"/>
</dbReference>
<proteinExistence type="inferred from homology"/>
<organism evidence="7 8">
    <name type="scientific">Porphyromonas gulae</name>
    <dbReference type="NCBI Taxonomy" id="111105"/>
    <lineage>
        <taxon>Bacteria</taxon>
        <taxon>Pseudomonadati</taxon>
        <taxon>Bacteroidota</taxon>
        <taxon>Bacteroidia</taxon>
        <taxon>Bacteroidales</taxon>
        <taxon>Porphyromonadaceae</taxon>
        <taxon>Porphyromonas</taxon>
    </lineage>
</organism>